<dbReference type="STRING" id="407022.SAMN05661044_02837"/>
<gene>
    <name evidence="2" type="ORF">SAMN05661044_02837</name>
</gene>
<dbReference type="OrthoDB" id="1027207at2"/>
<feature type="chain" id="PRO_5011565144" evidence="1">
    <location>
        <begin position="25"/>
        <end position="342"/>
    </location>
</feature>
<feature type="signal peptide" evidence="1">
    <location>
        <begin position="1"/>
        <end position="24"/>
    </location>
</feature>
<dbReference type="InterPro" id="IPR020080">
    <property type="entry name" value="OM_adhesin/peptidase_omptin"/>
</dbReference>
<protein>
    <submittedName>
        <fullName evidence="2">Uncharacterized protein</fullName>
    </submittedName>
</protein>
<dbReference type="GO" id="GO:0004190">
    <property type="term" value="F:aspartic-type endopeptidase activity"/>
    <property type="evidence" value="ECO:0007669"/>
    <property type="project" value="InterPro"/>
</dbReference>
<evidence type="ECO:0000313" key="2">
    <source>
        <dbReference type="EMBL" id="SEL55113.1"/>
    </source>
</evidence>
<evidence type="ECO:0000256" key="1">
    <source>
        <dbReference type="SAM" id="SignalP"/>
    </source>
</evidence>
<dbReference type="Proteomes" id="UP000199421">
    <property type="component" value="Unassembled WGS sequence"/>
</dbReference>
<keyword evidence="3" id="KW-1185">Reference proteome</keyword>
<dbReference type="SUPFAM" id="SSF69917">
    <property type="entry name" value="OMPT-like"/>
    <property type="match status" value="1"/>
</dbReference>
<name>A0A1H7R4K6_OLID1</name>
<organism evidence="2 3">
    <name type="scientific">Olivibacter domesticus</name>
    <name type="common">Pseudosphingobacterium domesticum</name>
    <dbReference type="NCBI Taxonomy" id="407022"/>
    <lineage>
        <taxon>Bacteria</taxon>
        <taxon>Pseudomonadati</taxon>
        <taxon>Bacteroidota</taxon>
        <taxon>Sphingobacteriia</taxon>
        <taxon>Sphingobacteriales</taxon>
        <taxon>Sphingobacteriaceae</taxon>
        <taxon>Olivibacter</taxon>
    </lineage>
</organism>
<reference evidence="3" key="1">
    <citation type="submission" date="2016-10" db="EMBL/GenBank/DDBJ databases">
        <authorList>
            <person name="Varghese N."/>
            <person name="Submissions S."/>
        </authorList>
    </citation>
    <scope>NUCLEOTIDE SEQUENCE [LARGE SCALE GENOMIC DNA]</scope>
    <source>
        <strain evidence="3">DSM 18733</strain>
    </source>
</reference>
<keyword evidence="1" id="KW-0732">Signal</keyword>
<dbReference type="RefSeq" id="WP_093325434.1">
    <property type="nucleotide sequence ID" value="NZ_FOAF01000002.1"/>
</dbReference>
<dbReference type="EMBL" id="FOAF01000002">
    <property type="protein sequence ID" value="SEL55113.1"/>
    <property type="molecule type" value="Genomic_DNA"/>
</dbReference>
<proteinExistence type="predicted"/>
<evidence type="ECO:0000313" key="3">
    <source>
        <dbReference type="Proteomes" id="UP000199421"/>
    </source>
</evidence>
<sequence>MNNTKKASLLVFGMLTICAVPSFSQSKDGIPKEKKDSVNISKKAVAYAADKFAIVRPLNIEFAHNAPYKFTSDKGPNSIPESKVNKFAQANISANFNFLKRKNWLLGAAAGYRYVSLETDLTLPASAGVKTVNEDYHYLFSAVNFTYFSKLFNKRMIYTSSLLVDGSDQHFERVKGLLTGTMVLKANERTKLMVGVVANIDPSAQTPFIPTFSYEHKFNNGLIADIVLPKSAYLRKYVLTNGRISLGTELNGTSFYVYDIDGTAQRFEYRQLDIHSGLMYEHIVAKHFILTAKTGMKLTTSGRLFRKEDSFGDPVFQISPDPTFYVNVGVSFNPSSFLAKKK</sequence>
<dbReference type="AlphaFoldDB" id="A0A1H7R4K6"/>
<accession>A0A1H7R4K6</accession>